<evidence type="ECO:0000313" key="2">
    <source>
        <dbReference type="EMBL" id="KAK9831993.1"/>
    </source>
</evidence>
<evidence type="ECO:0000313" key="3">
    <source>
        <dbReference type="Proteomes" id="UP001445335"/>
    </source>
</evidence>
<name>A0AAW1RDU3_9CHLO</name>
<keyword evidence="3" id="KW-1185">Reference proteome</keyword>
<dbReference type="AlphaFoldDB" id="A0AAW1RDU3"/>
<sequence length="93" mass="9620">MSWAGELSRVLLRGCASFRALSCISGRAPTNALLDIYSGMAEVSFVRTAVSIRLYATIPGVEIPSPEIPTPPTDGNSDGAPRRAWSGAGAGGI</sequence>
<protein>
    <submittedName>
        <fullName evidence="2">Uncharacterized protein</fullName>
    </submittedName>
</protein>
<reference evidence="2 3" key="1">
    <citation type="journal article" date="2024" name="Nat. Commun.">
        <title>Phylogenomics reveals the evolutionary origins of lichenization in chlorophyte algae.</title>
        <authorList>
            <person name="Puginier C."/>
            <person name="Libourel C."/>
            <person name="Otte J."/>
            <person name="Skaloud P."/>
            <person name="Haon M."/>
            <person name="Grisel S."/>
            <person name="Petersen M."/>
            <person name="Berrin J.G."/>
            <person name="Delaux P.M."/>
            <person name="Dal Grande F."/>
            <person name="Keller J."/>
        </authorList>
    </citation>
    <scope>NUCLEOTIDE SEQUENCE [LARGE SCALE GENOMIC DNA]</scope>
    <source>
        <strain evidence="2 3">SAG 245.80</strain>
    </source>
</reference>
<feature type="region of interest" description="Disordered" evidence="1">
    <location>
        <begin position="63"/>
        <end position="93"/>
    </location>
</feature>
<evidence type="ECO:0000256" key="1">
    <source>
        <dbReference type="SAM" id="MobiDB-lite"/>
    </source>
</evidence>
<dbReference type="EMBL" id="JALJOU010000043">
    <property type="protein sequence ID" value="KAK9831993.1"/>
    <property type="molecule type" value="Genomic_DNA"/>
</dbReference>
<proteinExistence type="predicted"/>
<accession>A0AAW1RDU3</accession>
<organism evidence="2 3">
    <name type="scientific">Elliptochloris bilobata</name>
    <dbReference type="NCBI Taxonomy" id="381761"/>
    <lineage>
        <taxon>Eukaryota</taxon>
        <taxon>Viridiplantae</taxon>
        <taxon>Chlorophyta</taxon>
        <taxon>core chlorophytes</taxon>
        <taxon>Trebouxiophyceae</taxon>
        <taxon>Trebouxiophyceae incertae sedis</taxon>
        <taxon>Elliptochloris clade</taxon>
        <taxon>Elliptochloris</taxon>
    </lineage>
</organism>
<gene>
    <name evidence="2" type="ORF">WJX81_006921</name>
</gene>
<comment type="caution">
    <text evidence="2">The sequence shown here is derived from an EMBL/GenBank/DDBJ whole genome shotgun (WGS) entry which is preliminary data.</text>
</comment>
<dbReference type="Proteomes" id="UP001445335">
    <property type="component" value="Unassembled WGS sequence"/>
</dbReference>